<comment type="caution">
    <text evidence="1">The sequence shown here is derived from an EMBL/GenBank/DDBJ whole genome shotgun (WGS) entry which is preliminary data.</text>
</comment>
<evidence type="ECO:0000313" key="1">
    <source>
        <dbReference type="EMBL" id="KAK7308991.1"/>
    </source>
</evidence>
<dbReference type="Proteomes" id="UP001359559">
    <property type="component" value="Unassembled WGS sequence"/>
</dbReference>
<dbReference type="AlphaFoldDB" id="A0AAN9PSK0"/>
<dbReference type="EMBL" id="JAYKXN010000002">
    <property type="protein sequence ID" value="KAK7308991.1"/>
    <property type="molecule type" value="Genomic_DNA"/>
</dbReference>
<reference evidence="1 2" key="1">
    <citation type="submission" date="2024-01" db="EMBL/GenBank/DDBJ databases">
        <title>The genomes of 5 underutilized Papilionoideae crops provide insights into root nodulation and disease resistance.</title>
        <authorList>
            <person name="Yuan L."/>
        </authorList>
    </citation>
    <scope>NUCLEOTIDE SEQUENCE [LARGE SCALE GENOMIC DNA]</scope>
    <source>
        <strain evidence="1">LY-2023</strain>
        <tissue evidence="1">Leaf</tissue>
    </source>
</reference>
<sequence>MSTLEISVVSSEGLNKYSSYFSRIRPFITLTKLPAHVTYHHYDGGGTGEHVFLVPVDPTFFSDIYSCLRLQLCNTRRFIGPTQLGWCLIPASDIGLLPHDSVRYLSYRLRATDGSRSHVIVNLSIRLKGSCSSSIDTCQAVIGIPVTAVRKFGTGDCSS</sequence>
<name>A0AAN9PSK0_CLITE</name>
<keyword evidence="2" id="KW-1185">Reference proteome</keyword>
<proteinExistence type="predicted"/>
<gene>
    <name evidence="1" type="ORF">RJT34_05378</name>
</gene>
<evidence type="ECO:0000313" key="2">
    <source>
        <dbReference type="Proteomes" id="UP001359559"/>
    </source>
</evidence>
<organism evidence="1 2">
    <name type="scientific">Clitoria ternatea</name>
    <name type="common">Butterfly pea</name>
    <dbReference type="NCBI Taxonomy" id="43366"/>
    <lineage>
        <taxon>Eukaryota</taxon>
        <taxon>Viridiplantae</taxon>
        <taxon>Streptophyta</taxon>
        <taxon>Embryophyta</taxon>
        <taxon>Tracheophyta</taxon>
        <taxon>Spermatophyta</taxon>
        <taxon>Magnoliopsida</taxon>
        <taxon>eudicotyledons</taxon>
        <taxon>Gunneridae</taxon>
        <taxon>Pentapetalae</taxon>
        <taxon>rosids</taxon>
        <taxon>fabids</taxon>
        <taxon>Fabales</taxon>
        <taxon>Fabaceae</taxon>
        <taxon>Papilionoideae</taxon>
        <taxon>50 kb inversion clade</taxon>
        <taxon>NPAAA clade</taxon>
        <taxon>indigoferoid/millettioid clade</taxon>
        <taxon>Phaseoleae</taxon>
        <taxon>Clitoria</taxon>
    </lineage>
</organism>
<protein>
    <submittedName>
        <fullName evidence="1">Uncharacterized protein</fullName>
    </submittedName>
</protein>
<accession>A0AAN9PSK0</accession>